<sequence length="240" mass="25817">MLSMKTVVSRPGGGRPPLIAVDDIVRVGRELGMRRLSINAVAAKLGVSATALYRHVENRWELERLVGESLLAELELREDPDEDLQNHLLSFALQMWDFVVDHPGLAAYLQVLFPRGDAGTRLLVTEVEALSRRGYSVDAAMVVSSAVATLAISLAAREESNASITGGDQANGFAREREAVVDQLTSNERLGAAHVALPKLSSAQYVRLLLAASIRGLVGEIPPGRPINEVVARHAAGEDV</sequence>
<accession>A0A7I9YTJ3</accession>
<dbReference type="EMBL" id="BLKZ01000001">
    <property type="protein sequence ID" value="GFG92010.1"/>
    <property type="molecule type" value="Genomic_DNA"/>
</dbReference>
<dbReference type="Proteomes" id="UP000465360">
    <property type="component" value="Unassembled WGS sequence"/>
</dbReference>
<gene>
    <name evidence="1" type="ORF">MBOU_40520</name>
</gene>
<evidence type="ECO:0000313" key="1">
    <source>
        <dbReference type="EMBL" id="GFG92010.1"/>
    </source>
</evidence>
<dbReference type="InterPro" id="IPR009057">
    <property type="entry name" value="Homeodomain-like_sf"/>
</dbReference>
<organism evidence="1 2">
    <name type="scientific">Mycobacterium bourgelatii</name>
    <dbReference type="NCBI Taxonomy" id="1273442"/>
    <lineage>
        <taxon>Bacteria</taxon>
        <taxon>Bacillati</taxon>
        <taxon>Actinomycetota</taxon>
        <taxon>Actinomycetes</taxon>
        <taxon>Mycobacteriales</taxon>
        <taxon>Mycobacteriaceae</taxon>
        <taxon>Mycobacterium</taxon>
    </lineage>
</organism>
<reference evidence="1 2" key="1">
    <citation type="journal article" date="2019" name="Emerg. Microbes Infect.">
        <title>Comprehensive subspecies identification of 175 nontuberculous mycobacteria species based on 7547 genomic profiles.</title>
        <authorList>
            <person name="Matsumoto Y."/>
            <person name="Kinjo T."/>
            <person name="Motooka D."/>
            <person name="Nabeya D."/>
            <person name="Jung N."/>
            <person name="Uechi K."/>
            <person name="Horii T."/>
            <person name="Iida T."/>
            <person name="Fujita J."/>
            <person name="Nakamura S."/>
        </authorList>
    </citation>
    <scope>NUCLEOTIDE SEQUENCE [LARGE SCALE GENOMIC DNA]</scope>
    <source>
        <strain evidence="1 2">JCM 30725</strain>
    </source>
</reference>
<keyword evidence="2" id="KW-1185">Reference proteome</keyword>
<name>A0A7I9YTJ3_MYCBU</name>
<dbReference type="SUPFAM" id="SSF48498">
    <property type="entry name" value="Tetracyclin repressor-like, C-terminal domain"/>
    <property type="match status" value="1"/>
</dbReference>
<evidence type="ECO:0000313" key="2">
    <source>
        <dbReference type="Proteomes" id="UP000465360"/>
    </source>
</evidence>
<dbReference type="SUPFAM" id="SSF46689">
    <property type="entry name" value="Homeodomain-like"/>
    <property type="match status" value="1"/>
</dbReference>
<comment type="caution">
    <text evidence="1">The sequence shown here is derived from an EMBL/GenBank/DDBJ whole genome shotgun (WGS) entry which is preliminary data.</text>
</comment>
<protein>
    <submittedName>
        <fullName evidence="1">TetR family transcriptional regulator</fullName>
    </submittedName>
</protein>
<proteinExistence type="predicted"/>
<dbReference type="InterPro" id="IPR036271">
    <property type="entry name" value="Tet_transcr_reg_TetR-rel_C_sf"/>
</dbReference>
<dbReference type="Gene3D" id="1.10.357.10">
    <property type="entry name" value="Tetracycline Repressor, domain 2"/>
    <property type="match status" value="1"/>
</dbReference>
<dbReference type="AlphaFoldDB" id="A0A7I9YTJ3"/>